<evidence type="ECO:0000313" key="1">
    <source>
        <dbReference type="EMBL" id="ACH64635.1"/>
    </source>
</evidence>
<dbReference type="HOGENOM" id="CLU_1495601_0_0_6"/>
<sequence>MSCQLGFEFTEFVSVESKDITISDKIAKAIIEWFPSATSFTQVYNNQCNHYKLSELFVEIQGHPRWEFSLYSFSSLDDAVRRLVRSGIEEQDSVFSLVDSTIRAIAALNPQQLSSSLTGYENKKRVKEFRIRFQKVNAFKNRLECYLLLNDIKTYIERFRLSAVKPIYDDIVQKQKLRTQ</sequence>
<proteinExistence type="predicted"/>
<name>B5EVX7_ALIFM</name>
<dbReference type="AlphaFoldDB" id="B5EVX7"/>
<keyword evidence="1" id="KW-0614">Plasmid</keyword>
<dbReference type="RefSeq" id="WP_012534418.1">
    <property type="nucleotide sequence ID" value="NC_011185.1"/>
</dbReference>
<dbReference type="EMBL" id="CP001134">
    <property type="protein sequence ID" value="ACH64635.1"/>
    <property type="molecule type" value="Genomic_DNA"/>
</dbReference>
<accession>B5EVX7</accession>
<evidence type="ECO:0000313" key="2">
    <source>
        <dbReference type="Proteomes" id="UP000001857"/>
    </source>
</evidence>
<dbReference type="KEGG" id="vfm:VFMJ11_B0034"/>
<organism evidence="1 2">
    <name type="scientific">Aliivibrio fischeri (strain MJ11)</name>
    <name type="common">Vibrio fischeri</name>
    <dbReference type="NCBI Taxonomy" id="388396"/>
    <lineage>
        <taxon>Bacteria</taxon>
        <taxon>Pseudomonadati</taxon>
        <taxon>Pseudomonadota</taxon>
        <taxon>Gammaproteobacteria</taxon>
        <taxon>Vibrionales</taxon>
        <taxon>Vibrionaceae</taxon>
        <taxon>Aliivibrio</taxon>
    </lineage>
</organism>
<reference evidence="2" key="1">
    <citation type="submission" date="2008-08" db="EMBL/GenBank/DDBJ databases">
        <title>Complete sequence of Vibrio fischeri strain MJ11.</title>
        <authorList>
            <person name="Mandel M.J."/>
            <person name="Stabb E.V."/>
            <person name="Ruby E.G."/>
            <person name="Ferriera S."/>
            <person name="Johnson J."/>
            <person name="Kravitz S."/>
            <person name="Beeson K."/>
            <person name="Sutton G."/>
            <person name="Rogers Y.-H."/>
            <person name="Friedman R."/>
            <person name="Frazier M."/>
            <person name="Venter J.C."/>
        </authorList>
    </citation>
    <scope>NUCLEOTIDE SEQUENCE [LARGE SCALE GENOMIC DNA]</scope>
    <source>
        <strain evidence="2">MJ11</strain>
        <plasmid evidence="2">Plasmid pMJ100</plasmid>
    </source>
</reference>
<dbReference type="Proteomes" id="UP000001857">
    <property type="component" value="Plasmid pMJ100"/>
</dbReference>
<reference evidence="1 2" key="2">
    <citation type="journal article" date="2009" name="Nature">
        <title>A single regulatory gene is sufficient to alter bacterial host range.</title>
        <authorList>
            <person name="Mandel M.J."/>
            <person name="Wollenberg M.S."/>
            <person name="Stabb E.V."/>
            <person name="Visick K.L."/>
            <person name="Ruby E.G."/>
        </authorList>
    </citation>
    <scope>NUCLEOTIDE SEQUENCE [LARGE SCALE GENOMIC DNA]</scope>
    <source>
        <strain evidence="1 2">MJ11</strain>
        <plasmid evidence="2">Plasmid pMJ100</plasmid>
    </source>
</reference>
<protein>
    <submittedName>
        <fullName evidence="1">Uncharacterized protein</fullName>
    </submittedName>
</protein>
<gene>
    <name evidence="1" type="ordered locus">VFMJ11_B0034</name>
</gene>
<geneLocation type="plasmid" evidence="1 2">
    <name>pMJ100</name>
</geneLocation>